<gene>
    <name evidence="1" type="ORF">CLF_104822</name>
</gene>
<proteinExistence type="predicted"/>
<protein>
    <submittedName>
        <fullName evidence="1">Uncharacterized protein</fullName>
    </submittedName>
</protein>
<name>G7YCF4_CLOSI</name>
<reference key="2">
    <citation type="submission" date="2011-10" db="EMBL/GenBank/DDBJ databases">
        <title>The genome and transcriptome sequence of Clonorchis sinensis provide insights into the carcinogenic liver fluke.</title>
        <authorList>
            <person name="Wang X."/>
            <person name="Huang Y."/>
            <person name="Chen W."/>
            <person name="Liu H."/>
            <person name="Guo L."/>
            <person name="Chen Y."/>
            <person name="Luo F."/>
            <person name="Zhou W."/>
            <person name="Sun J."/>
            <person name="Mao Q."/>
            <person name="Liang P."/>
            <person name="Zhou C."/>
            <person name="Tian Y."/>
            <person name="Men J."/>
            <person name="Lv X."/>
            <person name="Huang L."/>
            <person name="Zhou J."/>
            <person name="Hu Y."/>
            <person name="Li R."/>
            <person name="Zhang F."/>
            <person name="Lei H."/>
            <person name="Li X."/>
            <person name="Hu X."/>
            <person name="Liang C."/>
            <person name="Xu J."/>
            <person name="Wu Z."/>
            <person name="Yu X."/>
        </authorList>
    </citation>
    <scope>NUCLEOTIDE SEQUENCE</scope>
    <source>
        <strain>Henan</strain>
    </source>
</reference>
<dbReference type="AlphaFoldDB" id="G7YCF4"/>
<organism evidence="1 2">
    <name type="scientific">Clonorchis sinensis</name>
    <name type="common">Chinese liver fluke</name>
    <dbReference type="NCBI Taxonomy" id="79923"/>
    <lineage>
        <taxon>Eukaryota</taxon>
        <taxon>Metazoa</taxon>
        <taxon>Spiralia</taxon>
        <taxon>Lophotrochozoa</taxon>
        <taxon>Platyhelminthes</taxon>
        <taxon>Trematoda</taxon>
        <taxon>Digenea</taxon>
        <taxon>Opisthorchiida</taxon>
        <taxon>Opisthorchiata</taxon>
        <taxon>Opisthorchiidae</taxon>
        <taxon>Clonorchis</taxon>
    </lineage>
</organism>
<accession>G7YCF4</accession>
<sequence>MPIKWNNRDESSPAATNSKQQRFFIDSLNQRPYSETPAMGEALMLLDGWRVYERAMVQRNRATHPAGRTDNHTRFVMSADSPICVPNAGGKKTHRREHNSYIPNKRVGKRECESELGTISYVRCLSDTEAIGPLFNNSRLQHLLTESDKHAVSDVEIRKNGMSLRGESADGSTDTTIKAELTKRDGRSPMPLRTYSIECQTCTDCKLPIGGTGTTAVGSTTCDECRLVLTFAKGKTSKIDAECIAPGNACDFGITKNSDQSTVVSACCDTDNCNTVQGETSPYGVLHYRWQRHLWSSLPFVQAQHGWIRNGGCTKRLTLMNQDYVTISFIHRRLALRNPVIVAHLYAITRNNTRPHEHDPSSQGPVICKFLCFIDFIESRLSLESNTSTVFRLLQPALPNRLTLRAKVNFTTVIQLAAVNRDSKTFHQQADKTVTASFYGENFISTCVVKKEGVTSPTANRFAAAKHYWSRQLTTGGVSSTKLPNGGWVAFSFACECTYQPAPNWRYLKLINSAETSVITFNARVYFRTNTDLFHTKSFLQGSFCSKGLVEEAVVGKFQHASPVSLFDVDYEASSIHDNLTLRPMTTRQTHNCIQYRPPSLRILTARPVSVCDADSAFWNRLQYTYCLKAFAMGDLAAIRRNLNASSAISNDLPGTQPKGAEGITFFQPELGTLNLKHVSETSAMQASRKRVSPLTNLNWDLNRRCIENCRSENSKGWRGACSEETSAQFNGLEASKNYPGFSGKEVLRILQRDDSMRQNQGINAPTSPLRNSNGELASGSIVVSGTHKEHYEVCFLLQLQTTAELLDLHGEGRLPTIAHAKPLQRFRAGRSPSKEPEENVYQPHYQIVQSNGAHYDAGYLNSPQQCQLDITGAIRIPPNQFLRIESARVYAQRANVWLYSSPLPRGESAQKAFAVSRIIWRTFRRTTRIDFRAPYAFFMSSYARNPAAARWELKEQRYIVICLDQSVGRKPLNDKNKPDSGGFGKSLDSVCQSVNQWERVRTI</sequence>
<keyword evidence="2" id="KW-1185">Reference proteome</keyword>
<evidence type="ECO:0000313" key="1">
    <source>
        <dbReference type="EMBL" id="GAA50638.1"/>
    </source>
</evidence>
<dbReference type="EMBL" id="DF143064">
    <property type="protein sequence ID" value="GAA50638.1"/>
    <property type="molecule type" value="Genomic_DNA"/>
</dbReference>
<dbReference type="CDD" id="cd00117">
    <property type="entry name" value="TFP"/>
    <property type="match status" value="1"/>
</dbReference>
<dbReference type="Proteomes" id="UP000008909">
    <property type="component" value="Unassembled WGS sequence"/>
</dbReference>
<reference evidence="1" key="1">
    <citation type="journal article" date="2011" name="Genome Biol.">
        <title>The draft genome of the carcinogenic human liver fluke Clonorchis sinensis.</title>
        <authorList>
            <person name="Wang X."/>
            <person name="Chen W."/>
            <person name="Huang Y."/>
            <person name="Sun J."/>
            <person name="Men J."/>
            <person name="Liu H."/>
            <person name="Luo F."/>
            <person name="Guo L."/>
            <person name="Lv X."/>
            <person name="Deng C."/>
            <person name="Zhou C."/>
            <person name="Fan Y."/>
            <person name="Li X."/>
            <person name="Huang L."/>
            <person name="Hu Y."/>
            <person name="Liang C."/>
            <person name="Hu X."/>
            <person name="Xu J."/>
            <person name="Yu X."/>
        </authorList>
    </citation>
    <scope>NUCLEOTIDE SEQUENCE [LARGE SCALE GENOMIC DNA]</scope>
    <source>
        <strain evidence="1">Henan</strain>
    </source>
</reference>
<evidence type="ECO:0000313" key="2">
    <source>
        <dbReference type="Proteomes" id="UP000008909"/>
    </source>
</evidence>